<feature type="domain" description="Alkyl hydroperoxide reductase subunit C/ Thiol specific antioxidant" evidence="2">
    <location>
        <begin position="4"/>
        <end position="37"/>
    </location>
</feature>
<dbReference type="RefSeq" id="WP_389363099.1">
    <property type="nucleotide sequence ID" value="NZ_JBIACK010000012.1"/>
</dbReference>
<name>A0ABW6KI98_9BACI</name>
<dbReference type="Pfam" id="PF00578">
    <property type="entry name" value="AhpC-TSA"/>
    <property type="match status" value="1"/>
</dbReference>
<organism evidence="3 4">
    <name type="scientific">Cytobacillus spartinae</name>
    <dbReference type="NCBI Taxonomy" id="3299023"/>
    <lineage>
        <taxon>Bacteria</taxon>
        <taxon>Bacillati</taxon>
        <taxon>Bacillota</taxon>
        <taxon>Bacilli</taxon>
        <taxon>Bacillales</taxon>
        <taxon>Bacillaceae</taxon>
        <taxon>Cytobacillus</taxon>
    </lineage>
</organism>
<proteinExistence type="predicted"/>
<protein>
    <submittedName>
        <fullName evidence="3">TlpA family protein disulfide reductase</fullName>
    </submittedName>
</protein>
<dbReference type="Gene3D" id="3.40.30.10">
    <property type="entry name" value="Glutaredoxin"/>
    <property type="match status" value="1"/>
</dbReference>
<dbReference type="InterPro" id="IPR036249">
    <property type="entry name" value="Thioredoxin-like_sf"/>
</dbReference>
<dbReference type="EMBL" id="JBIACK010000012">
    <property type="protein sequence ID" value="MFE8702965.1"/>
    <property type="molecule type" value="Genomic_DNA"/>
</dbReference>
<dbReference type="SUPFAM" id="SSF52833">
    <property type="entry name" value="Thioredoxin-like"/>
    <property type="match status" value="1"/>
</dbReference>
<keyword evidence="1" id="KW-1015">Disulfide bond</keyword>
<gene>
    <name evidence="3" type="ORF">ACFYKX_20360</name>
</gene>
<evidence type="ECO:0000259" key="2">
    <source>
        <dbReference type="Pfam" id="PF00578"/>
    </source>
</evidence>
<comment type="caution">
    <text evidence="3">The sequence shown here is derived from an EMBL/GenBank/DDBJ whole genome shotgun (WGS) entry which is preliminary data.</text>
</comment>
<evidence type="ECO:0000313" key="4">
    <source>
        <dbReference type="Proteomes" id="UP001601059"/>
    </source>
</evidence>
<reference evidence="3 4" key="1">
    <citation type="submission" date="2024-08" db="EMBL/GenBank/DDBJ databases">
        <title>Two novel Cytobacillus novel species.</title>
        <authorList>
            <person name="Liu G."/>
        </authorList>
    </citation>
    <scope>NUCLEOTIDE SEQUENCE [LARGE SCALE GENOMIC DNA]</scope>
    <source>
        <strain evidence="3 4">FJAT-54145</strain>
    </source>
</reference>
<evidence type="ECO:0000256" key="1">
    <source>
        <dbReference type="ARBA" id="ARBA00023157"/>
    </source>
</evidence>
<accession>A0ABW6KI98</accession>
<dbReference type="Proteomes" id="UP001601059">
    <property type="component" value="Unassembled WGS sequence"/>
</dbReference>
<sequence length="37" mass="4378">MLLETIPNFKFEDIEGNEVSLKDFVGKKTLIFMWASW</sequence>
<evidence type="ECO:0000313" key="3">
    <source>
        <dbReference type="EMBL" id="MFE8702965.1"/>
    </source>
</evidence>
<keyword evidence="4" id="KW-1185">Reference proteome</keyword>
<dbReference type="InterPro" id="IPR000866">
    <property type="entry name" value="AhpC/TSA"/>
</dbReference>